<feature type="signal peptide" evidence="5">
    <location>
        <begin position="1"/>
        <end position="26"/>
    </location>
</feature>
<keyword evidence="2 4" id="KW-0479">Metal-binding</keyword>
<dbReference type="Gene3D" id="1.10.760.10">
    <property type="entry name" value="Cytochrome c-like domain"/>
    <property type="match status" value="1"/>
</dbReference>
<evidence type="ECO:0000256" key="4">
    <source>
        <dbReference type="PROSITE-ProRule" id="PRU00433"/>
    </source>
</evidence>
<evidence type="ECO:0000313" key="7">
    <source>
        <dbReference type="EMBL" id="GJE74270.1"/>
    </source>
</evidence>
<reference evidence="7" key="1">
    <citation type="journal article" date="2021" name="Front. Microbiol.">
        <title>Comprehensive Comparative Genomics and Phenotyping of Methylobacterium Species.</title>
        <authorList>
            <person name="Alessa O."/>
            <person name="Ogura Y."/>
            <person name="Fujitani Y."/>
            <person name="Takami H."/>
            <person name="Hayashi T."/>
            <person name="Sahin N."/>
            <person name="Tani A."/>
        </authorList>
    </citation>
    <scope>NUCLEOTIDE SEQUENCE</scope>
    <source>
        <strain evidence="7">DSM 14458</strain>
    </source>
</reference>
<sequence length="128" mass="13631">MTAASHRSARFLALGGLLATAAGAPAGGGPAEDHRVRGWTIAAQLCSQCHVIDRAAQPGEFVGPAFLRVANMPSTTGPALAVFLQSHHDRMPSLRLDRDELDAVIDYILSLKGPQPHIREPGTFTERP</sequence>
<dbReference type="EMBL" id="BPRE01000002">
    <property type="protein sequence ID" value="GJE74270.1"/>
    <property type="molecule type" value="Genomic_DNA"/>
</dbReference>
<feature type="domain" description="Cytochrome c" evidence="6">
    <location>
        <begin position="33"/>
        <end position="112"/>
    </location>
</feature>
<protein>
    <recommendedName>
        <fullName evidence="6">Cytochrome c domain-containing protein</fullName>
    </recommendedName>
</protein>
<accession>A0ABQ4UQK6</accession>
<keyword evidence="3 4" id="KW-0408">Iron</keyword>
<evidence type="ECO:0000256" key="3">
    <source>
        <dbReference type="ARBA" id="ARBA00023004"/>
    </source>
</evidence>
<dbReference type="SUPFAM" id="SSF46626">
    <property type="entry name" value="Cytochrome c"/>
    <property type="match status" value="1"/>
</dbReference>
<organism evidence="7 8">
    <name type="scientific">Methylorubrum suomiense</name>
    <dbReference type="NCBI Taxonomy" id="144191"/>
    <lineage>
        <taxon>Bacteria</taxon>
        <taxon>Pseudomonadati</taxon>
        <taxon>Pseudomonadota</taxon>
        <taxon>Alphaproteobacteria</taxon>
        <taxon>Hyphomicrobiales</taxon>
        <taxon>Methylobacteriaceae</taxon>
        <taxon>Methylorubrum</taxon>
    </lineage>
</organism>
<name>A0ABQ4UQK6_9HYPH</name>
<gene>
    <name evidence="7" type="ORF">BGCPKDLD_0839</name>
</gene>
<evidence type="ECO:0000313" key="8">
    <source>
        <dbReference type="Proteomes" id="UP001055093"/>
    </source>
</evidence>
<evidence type="ECO:0000256" key="5">
    <source>
        <dbReference type="SAM" id="SignalP"/>
    </source>
</evidence>
<reference evidence="7" key="2">
    <citation type="submission" date="2021-08" db="EMBL/GenBank/DDBJ databases">
        <authorList>
            <person name="Tani A."/>
            <person name="Ola A."/>
            <person name="Ogura Y."/>
            <person name="Katsura K."/>
            <person name="Hayashi T."/>
        </authorList>
    </citation>
    <scope>NUCLEOTIDE SEQUENCE</scope>
    <source>
        <strain evidence="7">DSM 14458</strain>
    </source>
</reference>
<dbReference type="RefSeq" id="WP_238307558.1">
    <property type="nucleotide sequence ID" value="NZ_BPRE01000002.1"/>
</dbReference>
<proteinExistence type="predicted"/>
<dbReference type="Proteomes" id="UP001055093">
    <property type="component" value="Unassembled WGS sequence"/>
</dbReference>
<evidence type="ECO:0000256" key="1">
    <source>
        <dbReference type="ARBA" id="ARBA00022617"/>
    </source>
</evidence>
<evidence type="ECO:0000259" key="6">
    <source>
        <dbReference type="PROSITE" id="PS51007"/>
    </source>
</evidence>
<keyword evidence="5" id="KW-0732">Signal</keyword>
<dbReference type="InterPro" id="IPR009056">
    <property type="entry name" value="Cyt_c-like_dom"/>
</dbReference>
<keyword evidence="8" id="KW-1185">Reference proteome</keyword>
<dbReference type="PROSITE" id="PS51007">
    <property type="entry name" value="CYTC"/>
    <property type="match status" value="1"/>
</dbReference>
<dbReference type="InterPro" id="IPR036909">
    <property type="entry name" value="Cyt_c-like_dom_sf"/>
</dbReference>
<feature type="chain" id="PRO_5046339246" description="Cytochrome c domain-containing protein" evidence="5">
    <location>
        <begin position="27"/>
        <end position="128"/>
    </location>
</feature>
<evidence type="ECO:0000256" key="2">
    <source>
        <dbReference type="ARBA" id="ARBA00022723"/>
    </source>
</evidence>
<comment type="caution">
    <text evidence="7">The sequence shown here is derived from an EMBL/GenBank/DDBJ whole genome shotgun (WGS) entry which is preliminary data.</text>
</comment>
<keyword evidence="1 4" id="KW-0349">Heme</keyword>